<dbReference type="AlphaFoldDB" id="A0A918EEX0"/>
<gene>
    <name evidence="2" type="ORF">GCM10010185_35350</name>
</gene>
<dbReference type="RefSeq" id="WP_189224372.1">
    <property type="nucleotide sequence ID" value="NZ_BMRG01000006.1"/>
</dbReference>
<feature type="domain" description="DUF397" evidence="1">
    <location>
        <begin position="11"/>
        <end position="60"/>
    </location>
</feature>
<reference evidence="2" key="1">
    <citation type="journal article" date="2014" name="Int. J. Syst. Evol. Microbiol.">
        <title>Complete genome sequence of Corynebacterium casei LMG S-19264T (=DSM 44701T), isolated from a smear-ripened cheese.</title>
        <authorList>
            <consortium name="US DOE Joint Genome Institute (JGI-PGF)"/>
            <person name="Walter F."/>
            <person name="Albersmeier A."/>
            <person name="Kalinowski J."/>
            <person name="Ruckert C."/>
        </authorList>
    </citation>
    <scope>NUCLEOTIDE SEQUENCE</scope>
    <source>
        <strain evidence="2">JCM 3313</strain>
    </source>
</reference>
<organism evidence="2 3">
    <name type="scientific">Saccharothrix coeruleofusca</name>
    <dbReference type="NCBI Taxonomy" id="33919"/>
    <lineage>
        <taxon>Bacteria</taxon>
        <taxon>Bacillati</taxon>
        <taxon>Actinomycetota</taxon>
        <taxon>Actinomycetes</taxon>
        <taxon>Pseudonocardiales</taxon>
        <taxon>Pseudonocardiaceae</taxon>
        <taxon>Saccharothrix</taxon>
    </lineage>
</organism>
<accession>A0A918EEX0</accession>
<dbReference type="EMBL" id="BMRG01000006">
    <property type="protein sequence ID" value="GGP59884.1"/>
    <property type="molecule type" value="Genomic_DNA"/>
</dbReference>
<dbReference type="InterPro" id="IPR007278">
    <property type="entry name" value="DUF397"/>
</dbReference>
<evidence type="ECO:0000313" key="2">
    <source>
        <dbReference type="EMBL" id="GGP59884.1"/>
    </source>
</evidence>
<name>A0A918EEX0_9PSEU</name>
<dbReference type="Pfam" id="PF04149">
    <property type="entry name" value="DUF397"/>
    <property type="match status" value="1"/>
</dbReference>
<comment type="caution">
    <text evidence="2">The sequence shown here is derived from an EMBL/GenBank/DDBJ whole genome shotgun (WGS) entry which is preliminary data.</text>
</comment>
<evidence type="ECO:0000259" key="1">
    <source>
        <dbReference type="Pfam" id="PF04149"/>
    </source>
</evidence>
<protein>
    <recommendedName>
        <fullName evidence="1">DUF397 domain-containing protein</fullName>
    </recommendedName>
</protein>
<proteinExistence type="predicted"/>
<sequence>MTANIPWSERRTSSFSDGANTCVEVAHGPSVVGVWDTKHRESGPIVVPRARWAAFVARLKD</sequence>
<dbReference type="Proteomes" id="UP000639606">
    <property type="component" value="Unassembled WGS sequence"/>
</dbReference>
<evidence type="ECO:0000313" key="3">
    <source>
        <dbReference type="Proteomes" id="UP000639606"/>
    </source>
</evidence>
<reference evidence="2" key="2">
    <citation type="submission" date="2020-09" db="EMBL/GenBank/DDBJ databases">
        <authorList>
            <person name="Sun Q."/>
            <person name="Ohkuma M."/>
        </authorList>
    </citation>
    <scope>NUCLEOTIDE SEQUENCE</scope>
    <source>
        <strain evidence="2">JCM 3313</strain>
    </source>
</reference>
<keyword evidence="3" id="KW-1185">Reference proteome</keyword>